<organism evidence="1">
    <name type="scientific">Escherichia coli</name>
    <dbReference type="NCBI Taxonomy" id="562"/>
    <lineage>
        <taxon>Bacteria</taxon>
        <taxon>Pseudomonadati</taxon>
        <taxon>Pseudomonadota</taxon>
        <taxon>Gammaproteobacteria</taxon>
        <taxon>Enterobacterales</taxon>
        <taxon>Enterobacteriaceae</taxon>
        <taxon>Escherichia</taxon>
    </lineage>
</organism>
<proteinExistence type="predicted"/>
<evidence type="ECO:0000313" key="1">
    <source>
        <dbReference type="EMBL" id="AKA87278.1"/>
    </source>
</evidence>
<dbReference type="EMBL" id="KJ716874">
    <property type="protein sequence ID" value="AKA87278.1"/>
    <property type="molecule type" value="Genomic_DNA"/>
</dbReference>
<geneLocation type="plasmid" evidence="1">
    <name>unnamed</name>
</geneLocation>
<sequence>MIIFYQKVYFALSFAIYASLYKIDVNRQTIIGCIRQSASTKSGGGGSVSDMQKNITSTGVRAALIFFPNLSSSLLLPL</sequence>
<protein>
    <submittedName>
        <fullName evidence="1">Uncharacterized protein</fullName>
    </submittedName>
</protein>
<name>A0A0E3KIH1_ECOLX</name>
<accession>A0A0E3KIH1</accession>
<keyword evidence="1" id="KW-0614">Plasmid</keyword>
<dbReference type="AlphaFoldDB" id="A0A0E3KIH1"/>
<reference evidence="1" key="1">
    <citation type="journal article" date="2015" name="Int. J. Med. Microbiol.">
        <title>Heterogenic virulence in a diarrheagenic Escherichia coli: evidence for an EPEC expressing heat-labile toxin of ETEC.</title>
        <authorList>
            <person name="Dutta S."/>
            <person name="Pazhani G.P."/>
            <person name="Nataro J.P."/>
            <person name="Ramamurthy T."/>
        </authorList>
    </citation>
    <scope>NUCLEOTIDE SEQUENCE</scope>
    <source>
        <strain evidence="1">639</strain>
        <plasmid evidence="1">unnamed</plasmid>
    </source>
</reference>